<dbReference type="InterPro" id="IPR050508">
    <property type="entry name" value="Methyltransf_Superfamily"/>
</dbReference>
<name>A0A4U0X4I4_9PEZI</name>
<dbReference type="EMBL" id="NAJQ01000357">
    <property type="protein sequence ID" value="TKA71312.1"/>
    <property type="molecule type" value="Genomic_DNA"/>
</dbReference>
<dbReference type="GO" id="GO:0008168">
    <property type="term" value="F:methyltransferase activity"/>
    <property type="evidence" value="ECO:0007669"/>
    <property type="project" value="TreeGrafter"/>
</dbReference>
<dbReference type="InterPro" id="IPR029063">
    <property type="entry name" value="SAM-dependent_MTases_sf"/>
</dbReference>
<dbReference type="Proteomes" id="UP000309340">
    <property type="component" value="Unassembled WGS sequence"/>
</dbReference>
<dbReference type="CDD" id="cd02440">
    <property type="entry name" value="AdoMet_MTases"/>
    <property type="match status" value="1"/>
</dbReference>
<sequence>MRPALLHHRRYVASSLRRAYAARTAHPPRRLTARPQPIDPAYPVGEPSSLANAPATPPSSFAPWILGALAAGIGFYSLQIYLAASKPCLNPHIADLAAQKDVAARYDYTAANFDSEVGFSELLMGVNGLRKKLARKCHGDVLEASCGTGRNLGYYDIEGKDAKVESLGFIDLSPQMVEVCRQKWVALFGNKKAQQKLLPGLKVRFMTGSALGDMPLAPSGKKYDTIIQTMGLCSTASPAELLDNMVRHLDTSQPESRILLLEHGRSYLPWLNRVLDNSAEKHAELHGCWFNREIGQLVEQAAEQSGLEIMSERRHHLGTTWVFELKPTEDTVKKARAGLPVAATRQSEKENQGGWLSKLGWK</sequence>
<evidence type="ECO:0000313" key="3">
    <source>
        <dbReference type="Proteomes" id="UP000309340"/>
    </source>
</evidence>
<evidence type="ECO:0000313" key="2">
    <source>
        <dbReference type="EMBL" id="TKA71312.1"/>
    </source>
</evidence>
<organism evidence="2 3">
    <name type="scientific">Friedmanniomyces simplex</name>
    <dbReference type="NCBI Taxonomy" id="329884"/>
    <lineage>
        <taxon>Eukaryota</taxon>
        <taxon>Fungi</taxon>
        <taxon>Dikarya</taxon>
        <taxon>Ascomycota</taxon>
        <taxon>Pezizomycotina</taxon>
        <taxon>Dothideomycetes</taxon>
        <taxon>Dothideomycetidae</taxon>
        <taxon>Mycosphaerellales</taxon>
        <taxon>Teratosphaeriaceae</taxon>
        <taxon>Friedmanniomyces</taxon>
    </lineage>
</organism>
<proteinExistence type="predicted"/>
<protein>
    <recommendedName>
        <fullName evidence="4">Methyltransferase domain-containing protein</fullName>
    </recommendedName>
</protein>
<keyword evidence="3" id="KW-1185">Reference proteome</keyword>
<accession>A0A4U0X4I4</accession>
<evidence type="ECO:0000256" key="1">
    <source>
        <dbReference type="SAM" id="MobiDB-lite"/>
    </source>
</evidence>
<dbReference type="PANTHER" id="PTHR42912:SF83">
    <property type="entry name" value="METHYLTRANSFERASE TYPE 11 DOMAIN-CONTAINING PROTEIN"/>
    <property type="match status" value="1"/>
</dbReference>
<dbReference type="AlphaFoldDB" id="A0A4U0X4I4"/>
<dbReference type="PANTHER" id="PTHR42912">
    <property type="entry name" value="METHYLTRANSFERASE"/>
    <property type="match status" value="1"/>
</dbReference>
<feature type="region of interest" description="Disordered" evidence="1">
    <location>
        <begin position="24"/>
        <end position="51"/>
    </location>
</feature>
<dbReference type="SUPFAM" id="SSF53335">
    <property type="entry name" value="S-adenosyl-L-methionine-dependent methyltransferases"/>
    <property type="match status" value="1"/>
</dbReference>
<feature type="region of interest" description="Disordered" evidence="1">
    <location>
        <begin position="343"/>
        <end position="362"/>
    </location>
</feature>
<dbReference type="OrthoDB" id="416496at2759"/>
<reference evidence="2 3" key="1">
    <citation type="submission" date="2017-03" db="EMBL/GenBank/DDBJ databases">
        <title>Genomes of endolithic fungi from Antarctica.</title>
        <authorList>
            <person name="Coleine C."/>
            <person name="Masonjones S."/>
            <person name="Stajich J.E."/>
        </authorList>
    </citation>
    <scope>NUCLEOTIDE SEQUENCE [LARGE SCALE GENOMIC DNA]</scope>
    <source>
        <strain evidence="2 3">CCFEE 5184</strain>
    </source>
</reference>
<dbReference type="STRING" id="329884.A0A4U0X4I4"/>
<dbReference type="Pfam" id="PF13489">
    <property type="entry name" value="Methyltransf_23"/>
    <property type="match status" value="1"/>
</dbReference>
<evidence type="ECO:0008006" key="4">
    <source>
        <dbReference type="Google" id="ProtNLM"/>
    </source>
</evidence>
<dbReference type="Gene3D" id="3.40.50.150">
    <property type="entry name" value="Vaccinia Virus protein VP39"/>
    <property type="match status" value="1"/>
</dbReference>
<comment type="caution">
    <text evidence="2">The sequence shown here is derived from an EMBL/GenBank/DDBJ whole genome shotgun (WGS) entry which is preliminary data.</text>
</comment>
<gene>
    <name evidence="2" type="ORF">B0A55_07128</name>
</gene>